<dbReference type="Pfam" id="PF00005">
    <property type="entry name" value="ABC_tran"/>
    <property type="match status" value="1"/>
</dbReference>
<evidence type="ECO:0000313" key="12">
    <source>
        <dbReference type="EMBL" id="SHN83475.1"/>
    </source>
</evidence>
<keyword evidence="4 9" id="KW-0812">Transmembrane</keyword>
<dbReference type="Proteomes" id="UP000184010">
    <property type="component" value="Unassembled WGS sequence"/>
</dbReference>
<keyword evidence="7 9" id="KW-1133">Transmembrane helix</keyword>
<dbReference type="GO" id="GO:0016887">
    <property type="term" value="F:ATP hydrolysis activity"/>
    <property type="evidence" value="ECO:0007669"/>
    <property type="project" value="InterPro"/>
</dbReference>
<protein>
    <submittedName>
        <fullName evidence="12">ATP-binding cassette, subfamily B</fullName>
    </submittedName>
</protein>
<dbReference type="GO" id="GO:0034040">
    <property type="term" value="F:ATPase-coupled lipid transmembrane transporter activity"/>
    <property type="evidence" value="ECO:0007669"/>
    <property type="project" value="TreeGrafter"/>
</dbReference>
<dbReference type="FunFam" id="3.40.50.300:FF:000221">
    <property type="entry name" value="Multidrug ABC transporter ATP-binding protein"/>
    <property type="match status" value="1"/>
</dbReference>
<evidence type="ECO:0000256" key="2">
    <source>
        <dbReference type="ARBA" id="ARBA00022448"/>
    </source>
</evidence>
<evidence type="ECO:0000256" key="7">
    <source>
        <dbReference type="ARBA" id="ARBA00022989"/>
    </source>
</evidence>
<name>A0A1M7UKP1_9FIRM</name>
<evidence type="ECO:0000259" key="10">
    <source>
        <dbReference type="PROSITE" id="PS50893"/>
    </source>
</evidence>
<reference evidence="13" key="1">
    <citation type="submission" date="2016-12" db="EMBL/GenBank/DDBJ databases">
        <authorList>
            <person name="Varghese N."/>
            <person name="Submissions S."/>
        </authorList>
    </citation>
    <scope>NUCLEOTIDE SEQUENCE [LARGE SCALE GENOMIC DNA]</scope>
    <source>
        <strain evidence="13">DSM 11544</strain>
    </source>
</reference>
<keyword evidence="5" id="KW-0547">Nucleotide-binding</keyword>
<evidence type="ECO:0000313" key="13">
    <source>
        <dbReference type="Proteomes" id="UP000184010"/>
    </source>
</evidence>
<proteinExistence type="predicted"/>
<dbReference type="Gene3D" id="1.20.1560.10">
    <property type="entry name" value="ABC transporter type 1, transmembrane domain"/>
    <property type="match status" value="1"/>
</dbReference>
<dbReference type="SUPFAM" id="SSF52540">
    <property type="entry name" value="P-loop containing nucleoside triphosphate hydrolases"/>
    <property type="match status" value="1"/>
</dbReference>
<dbReference type="PANTHER" id="PTHR24221">
    <property type="entry name" value="ATP-BINDING CASSETTE SUB-FAMILY B"/>
    <property type="match status" value="1"/>
</dbReference>
<dbReference type="AlphaFoldDB" id="A0A1M7UKP1"/>
<keyword evidence="6 12" id="KW-0067">ATP-binding</keyword>
<organism evidence="12 13">
    <name type="scientific">Desulfitobacterium chlororespirans DSM 11544</name>
    <dbReference type="NCBI Taxonomy" id="1121395"/>
    <lineage>
        <taxon>Bacteria</taxon>
        <taxon>Bacillati</taxon>
        <taxon>Bacillota</taxon>
        <taxon>Clostridia</taxon>
        <taxon>Eubacteriales</taxon>
        <taxon>Desulfitobacteriaceae</taxon>
        <taxon>Desulfitobacterium</taxon>
    </lineage>
</organism>
<dbReference type="PROSITE" id="PS00211">
    <property type="entry name" value="ABC_TRANSPORTER_1"/>
    <property type="match status" value="1"/>
</dbReference>
<dbReference type="GO" id="GO:0005886">
    <property type="term" value="C:plasma membrane"/>
    <property type="evidence" value="ECO:0007669"/>
    <property type="project" value="UniProtKB-SubCell"/>
</dbReference>
<comment type="subcellular location">
    <subcellularLocation>
        <location evidence="1">Cell membrane</location>
        <topology evidence="1">Multi-pass membrane protein</topology>
    </subcellularLocation>
</comment>
<feature type="transmembrane region" description="Helical" evidence="9">
    <location>
        <begin position="21"/>
        <end position="42"/>
    </location>
</feature>
<dbReference type="GO" id="GO:0140359">
    <property type="term" value="F:ABC-type transporter activity"/>
    <property type="evidence" value="ECO:0007669"/>
    <property type="project" value="InterPro"/>
</dbReference>
<evidence type="ECO:0000259" key="11">
    <source>
        <dbReference type="PROSITE" id="PS50929"/>
    </source>
</evidence>
<feature type="transmembrane region" description="Helical" evidence="9">
    <location>
        <begin position="160"/>
        <end position="182"/>
    </location>
</feature>
<evidence type="ECO:0000256" key="4">
    <source>
        <dbReference type="ARBA" id="ARBA00022692"/>
    </source>
</evidence>
<keyword evidence="3" id="KW-1003">Cell membrane</keyword>
<dbReference type="Pfam" id="PF00664">
    <property type="entry name" value="ABC_membrane"/>
    <property type="match status" value="1"/>
</dbReference>
<dbReference type="InterPro" id="IPR017871">
    <property type="entry name" value="ABC_transporter-like_CS"/>
</dbReference>
<dbReference type="InterPro" id="IPR003439">
    <property type="entry name" value="ABC_transporter-like_ATP-bd"/>
</dbReference>
<evidence type="ECO:0000256" key="5">
    <source>
        <dbReference type="ARBA" id="ARBA00022741"/>
    </source>
</evidence>
<dbReference type="GO" id="GO:0005524">
    <property type="term" value="F:ATP binding"/>
    <property type="evidence" value="ECO:0007669"/>
    <property type="project" value="UniProtKB-KW"/>
</dbReference>
<dbReference type="Gene3D" id="3.40.50.300">
    <property type="entry name" value="P-loop containing nucleotide triphosphate hydrolases"/>
    <property type="match status" value="1"/>
</dbReference>
<gene>
    <name evidence="12" type="ORF">SAMN02745215_04042</name>
</gene>
<evidence type="ECO:0000256" key="8">
    <source>
        <dbReference type="ARBA" id="ARBA00023136"/>
    </source>
</evidence>
<evidence type="ECO:0000256" key="3">
    <source>
        <dbReference type="ARBA" id="ARBA00022475"/>
    </source>
</evidence>
<dbReference type="PANTHER" id="PTHR24221:SF646">
    <property type="entry name" value="HAEMOLYSIN SECRETION ATP-BINDING PROTEIN"/>
    <property type="match status" value="1"/>
</dbReference>
<evidence type="ECO:0000256" key="9">
    <source>
        <dbReference type="SAM" id="Phobius"/>
    </source>
</evidence>
<dbReference type="STRING" id="1121395.SAMN02745215_04042"/>
<dbReference type="SMART" id="SM00382">
    <property type="entry name" value="AAA"/>
    <property type="match status" value="1"/>
</dbReference>
<dbReference type="InterPro" id="IPR036640">
    <property type="entry name" value="ABC1_TM_sf"/>
</dbReference>
<dbReference type="InterPro" id="IPR027417">
    <property type="entry name" value="P-loop_NTPase"/>
</dbReference>
<dbReference type="PROSITE" id="PS50929">
    <property type="entry name" value="ABC_TM1F"/>
    <property type="match status" value="1"/>
</dbReference>
<feature type="domain" description="ABC transmembrane type-1" evidence="11">
    <location>
        <begin position="19"/>
        <end position="304"/>
    </location>
</feature>
<dbReference type="InterPro" id="IPR039421">
    <property type="entry name" value="Type_1_exporter"/>
</dbReference>
<accession>A0A1M7UKP1</accession>
<sequence length="583" mass="63755">MFINKNLIQFARGNGSLVAAASALELLVTLMGTGIAACLAFAIEMMIGARPLPFFSHIGQPFIVIAVLLMMRFVLVKQKTYLANQSSIGIKARLREGLMLKLFQLGPAYTAQKRTGDIANTISNKVEWLSNYYVMYLPTCISTAANAILILVVLQGLDRVTALICLLSCIGLFVCPMLFYSLTKERGEKEWQAHTVYYADCLDSIQGMVTLKAFNANRRRGEYIRAKGEELRRDIMSQLRITVLETGIMEFLVRFGGAFSIAVAVVQAAAGGGASAYLVYTLFLVSACFSPMMQLGSSWHMGYRGITASYSIHALLEEPVRLSLLPKVQAGSALKPESCGGDIVFHKVCFAYPKAEGEVLHDISFTVPQGTMMAIVGPSGSGKSTIASLLAGFYPVGSGRIQIGDKVLSEKNVAQIQGLISAVWQDSHLFYGSVLDNIRIGRDSATFEEVVAAAKKANIHHFIQELPKGYDTLLGEKGARFSGGERQRIAIARAFLKNAPILIFDEATSSLDRRNEIEIQQSFHELLQGKTALVIAHRMSTIMQAEQICVVEQGKIVDSGTHEELMEASAPYRLLMGSQMECQ</sequence>
<dbReference type="RefSeq" id="WP_072774250.1">
    <property type="nucleotide sequence ID" value="NZ_FRDN01000013.1"/>
</dbReference>
<keyword evidence="2" id="KW-0813">Transport</keyword>
<keyword evidence="8 9" id="KW-0472">Membrane</keyword>
<feature type="transmembrane region" description="Helical" evidence="9">
    <location>
        <begin position="54"/>
        <end position="75"/>
    </location>
</feature>
<feature type="domain" description="ABC transporter" evidence="10">
    <location>
        <begin position="343"/>
        <end position="578"/>
    </location>
</feature>
<dbReference type="SUPFAM" id="SSF90123">
    <property type="entry name" value="ABC transporter transmembrane region"/>
    <property type="match status" value="1"/>
</dbReference>
<keyword evidence="13" id="KW-1185">Reference proteome</keyword>
<dbReference type="InterPro" id="IPR003593">
    <property type="entry name" value="AAA+_ATPase"/>
</dbReference>
<feature type="transmembrane region" description="Helical" evidence="9">
    <location>
        <begin position="133"/>
        <end position="154"/>
    </location>
</feature>
<dbReference type="PROSITE" id="PS50893">
    <property type="entry name" value="ABC_TRANSPORTER_2"/>
    <property type="match status" value="1"/>
</dbReference>
<dbReference type="EMBL" id="FRDN01000013">
    <property type="protein sequence ID" value="SHN83475.1"/>
    <property type="molecule type" value="Genomic_DNA"/>
</dbReference>
<evidence type="ECO:0000256" key="1">
    <source>
        <dbReference type="ARBA" id="ARBA00004651"/>
    </source>
</evidence>
<evidence type="ECO:0000256" key="6">
    <source>
        <dbReference type="ARBA" id="ARBA00022840"/>
    </source>
</evidence>
<dbReference type="InterPro" id="IPR011527">
    <property type="entry name" value="ABC1_TM_dom"/>
</dbReference>